<dbReference type="SMART" id="SM00382">
    <property type="entry name" value="AAA"/>
    <property type="match status" value="1"/>
</dbReference>
<dbReference type="GO" id="GO:0000160">
    <property type="term" value="P:phosphorelay signal transduction system"/>
    <property type="evidence" value="ECO:0007669"/>
    <property type="project" value="InterPro"/>
</dbReference>
<dbReference type="PROSITE" id="PS50045">
    <property type="entry name" value="SIGMA54_INTERACT_4"/>
    <property type="match status" value="1"/>
</dbReference>
<dbReference type="FunFam" id="3.40.50.300:FF:000006">
    <property type="entry name" value="DNA-binding transcriptional regulator NtrC"/>
    <property type="match status" value="1"/>
</dbReference>
<dbReference type="PROSITE" id="PS50110">
    <property type="entry name" value="RESPONSE_REGULATORY"/>
    <property type="match status" value="1"/>
</dbReference>
<dbReference type="InterPro" id="IPR027417">
    <property type="entry name" value="P-loop_NTPase"/>
</dbReference>
<dbReference type="Pfam" id="PF00158">
    <property type="entry name" value="Sigma54_activat"/>
    <property type="match status" value="1"/>
</dbReference>
<dbReference type="Proteomes" id="UP000476934">
    <property type="component" value="Unassembled WGS sequence"/>
</dbReference>
<reference evidence="9 11" key="3">
    <citation type="submission" date="2020-03" db="EMBL/GenBank/DDBJ databases">
        <title>Bacillus aquiflavi sp. nov., isolated from yellow water of strong flavor Chinese baijiu in Yibin region of China.</title>
        <authorList>
            <person name="Xie J."/>
        </authorList>
    </citation>
    <scope>NUCLEOTIDE SEQUENCE [LARGE SCALE GENOMIC DNA]</scope>
    <source>
        <strain evidence="9 11">Gsoil 114</strain>
    </source>
</reference>
<dbReference type="Gene3D" id="1.10.10.60">
    <property type="entry name" value="Homeodomain-like"/>
    <property type="match status" value="1"/>
</dbReference>
<dbReference type="Pfam" id="PF25601">
    <property type="entry name" value="AAA_lid_14"/>
    <property type="match status" value="1"/>
</dbReference>
<dbReference type="InterPro" id="IPR025662">
    <property type="entry name" value="Sigma_54_int_dom_ATP-bd_1"/>
</dbReference>
<keyword evidence="3" id="KW-0805">Transcription regulation</keyword>
<evidence type="ECO:0000256" key="1">
    <source>
        <dbReference type="ARBA" id="ARBA00022741"/>
    </source>
</evidence>
<evidence type="ECO:0000313" key="10">
    <source>
        <dbReference type="Proteomes" id="UP000030588"/>
    </source>
</evidence>
<accession>A0A0A6VIX7</accession>
<dbReference type="PROSITE" id="PS00675">
    <property type="entry name" value="SIGMA54_INTERACT_1"/>
    <property type="match status" value="1"/>
</dbReference>
<evidence type="ECO:0000256" key="4">
    <source>
        <dbReference type="ARBA" id="ARBA00023163"/>
    </source>
</evidence>
<dbReference type="PANTHER" id="PTHR32071">
    <property type="entry name" value="TRANSCRIPTIONAL REGULATORY PROTEIN"/>
    <property type="match status" value="1"/>
</dbReference>
<dbReference type="InterPro" id="IPR003593">
    <property type="entry name" value="AAA+_ATPase"/>
</dbReference>
<dbReference type="EMBL" id="JRUN01000003">
    <property type="protein sequence ID" value="KHD86584.1"/>
    <property type="molecule type" value="Genomic_DNA"/>
</dbReference>
<keyword evidence="2" id="KW-0067">ATP-binding</keyword>
<dbReference type="EMBL" id="JAAIWK010000003">
    <property type="protein sequence ID" value="NEY19050.1"/>
    <property type="molecule type" value="Genomic_DNA"/>
</dbReference>
<dbReference type="GO" id="GO:0043565">
    <property type="term" value="F:sequence-specific DNA binding"/>
    <property type="evidence" value="ECO:0007669"/>
    <property type="project" value="InterPro"/>
</dbReference>
<evidence type="ECO:0000313" key="8">
    <source>
        <dbReference type="EMBL" id="KHD86584.1"/>
    </source>
</evidence>
<dbReference type="SUPFAM" id="SSF52540">
    <property type="entry name" value="P-loop containing nucleoside triphosphate hydrolases"/>
    <property type="match status" value="1"/>
</dbReference>
<dbReference type="Gene3D" id="1.10.8.60">
    <property type="match status" value="1"/>
</dbReference>
<gene>
    <name evidence="9" type="ORF">G4D61_03580</name>
    <name evidence="8" type="ORF">NG54_01780</name>
</gene>
<dbReference type="InterPro" id="IPR058031">
    <property type="entry name" value="AAA_lid_NorR"/>
</dbReference>
<feature type="domain" description="Response regulatory" evidence="7">
    <location>
        <begin position="3"/>
        <end position="117"/>
    </location>
</feature>
<dbReference type="CDD" id="cd00009">
    <property type="entry name" value="AAA"/>
    <property type="match status" value="1"/>
</dbReference>
<dbReference type="InterPro" id="IPR002078">
    <property type="entry name" value="Sigma_54_int"/>
</dbReference>
<keyword evidence="11" id="KW-1185">Reference proteome</keyword>
<dbReference type="AlphaFoldDB" id="A0A0A6VIX7"/>
<keyword evidence="5" id="KW-0597">Phosphoprotein</keyword>
<proteinExistence type="predicted"/>
<evidence type="ECO:0000313" key="11">
    <source>
        <dbReference type="Proteomes" id="UP000476934"/>
    </source>
</evidence>
<name>A0A0A6VIX7_9BACI</name>
<dbReference type="OrthoDB" id="9771372at2"/>
<dbReference type="Pfam" id="PF02954">
    <property type="entry name" value="HTH_8"/>
    <property type="match status" value="1"/>
</dbReference>
<dbReference type="SMART" id="SM00448">
    <property type="entry name" value="REC"/>
    <property type="match status" value="1"/>
</dbReference>
<reference evidence="9" key="2">
    <citation type="submission" date="2020-02" db="EMBL/GenBank/DDBJ databases">
        <authorList>
            <person name="Feng H."/>
        </authorList>
    </citation>
    <scope>NUCLEOTIDE SEQUENCE [LARGE SCALE GENOMIC DNA]</scope>
    <source>
        <strain evidence="9">Gsoil 114</strain>
    </source>
</reference>
<keyword evidence="1" id="KW-0547">Nucleotide-binding</keyword>
<reference evidence="8 10" key="1">
    <citation type="submission" date="2014-10" db="EMBL/GenBank/DDBJ databases">
        <title>Draft genome of phytase producing Bacillus ginsengihumi strain M2.11.</title>
        <authorList>
            <person name="Toymentseva A."/>
            <person name="Boulygina E.A."/>
            <person name="Kazakov S.V."/>
            <person name="Kayumov I."/>
            <person name="Suleimanova A.D."/>
            <person name="Mardanova A.M."/>
            <person name="Maria S.N."/>
            <person name="Sergey M.Y."/>
            <person name="Sharipova M.R."/>
        </authorList>
    </citation>
    <scope>NUCLEOTIDE SEQUENCE [LARGE SCALE GENOMIC DNA]</scope>
    <source>
        <strain evidence="8 10">M2.11</strain>
    </source>
</reference>
<dbReference type="InterPro" id="IPR011006">
    <property type="entry name" value="CheY-like_superfamily"/>
</dbReference>
<comment type="caution">
    <text evidence="8">The sequence shown here is derived from an EMBL/GenBank/DDBJ whole genome shotgun (WGS) entry which is preliminary data.</text>
</comment>
<dbReference type="InterPro" id="IPR002197">
    <property type="entry name" value="HTH_Fis"/>
</dbReference>
<evidence type="ECO:0000256" key="5">
    <source>
        <dbReference type="PROSITE-ProRule" id="PRU00169"/>
    </source>
</evidence>
<evidence type="ECO:0000313" key="9">
    <source>
        <dbReference type="EMBL" id="NEY19050.1"/>
    </source>
</evidence>
<dbReference type="InterPro" id="IPR001789">
    <property type="entry name" value="Sig_transdc_resp-reg_receiver"/>
</dbReference>
<feature type="modified residue" description="4-aspartylphosphate" evidence="5">
    <location>
        <position position="52"/>
    </location>
</feature>
<evidence type="ECO:0000259" key="6">
    <source>
        <dbReference type="PROSITE" id="PS50045"/>
    </source>
</evidence>
<organism evidence="8 10">
    <name type="scientific">Heyndrickxia ginsengihumi</name>
    <dbReference type="NCBI Taxonomy" id="363870"/>
    <lineage>
        <taxon>Bacteria</taxon>
        <taxon>Bacillati</taxon>
        <taxon>Bacillota</taxon>
        <taxon>Bacilli</taxon>
        <taxon>Bacillales</taxon>
        <taxon>Bacillaceae</taxon>
        <taxon>Heyndrickxia</taxon>
    </lineage>
</organism>
<dbReference type="STRING" id="363870.NG54_01780"/>
<dbReference type="RefSeq" id="WP_025728884.1">
    <property type="nucleotide sequence ID" value="NZ_JAAIWK010000003.1"/>
</dbReference>
<dbReference type="SUPFAM" id="SSF46689">
    <property type="entry name" value="Homeodomain-like"/>
    <property type="match status" value="1"/>
</dbReference>
<dbReference type="GO" id="GO:0005524">
    <property type="term" value="F:ATP binding"/>
    <property type="evidence" value="ECO:0007669"/>
    <property type="project" value="UniProtKB-KW"/>
</dbReference>
<sequence length="483" mass="54379">MSNILIVDDEIELCHFLNYLLCDLGHAVTVCTSGEDFDRAIMEKEFELAFLDIRLPDRNGLDILQHLKQRQPLCKVVVMTGYGTIKTAVSAIKFGADDFIEKPFDNIEDIELLTEQLLVKGSAPADHEALELASRLNCFIGKNEEMNQLYKLAYKFAKKNVTVLIEGETGTGKEVLAHFIHHASKRAGSPFIGVNCGAIQENLLESELFGHTKGAFTGAAKEKKGYFEQAGKGTLFLDEIGEASLATQVKLLRVLETGEFIKVGGETIKKNQARLIAASHVNLEEAVENGTFREDLLYRIDVVKLTIPPLRKRVEDIPQLVDYYLKQHELGLSFTPDTIECLCKYNWPGNMREFVNMIKRVAALAEGETAIITPHYLPSKLMSNSKYLASANVPTAVHQSIPAIEMNFADYLREWCQQMIDTWEDDDVVDLHHVLQMIKSMEVETLQAIIKKALKRTVGDRKQAAEQLGISLRTLRYYLNEKK</sequence>
<evidence type="ECO:0000256" key="2">
    <source>
        <dbReference type="ARBA" id="ARBA00022840"/>
    </source>
</evidence>
<dbReference type="Proteomes" id="UP000030588">
    <property type="component" value="Unassembled WGS sequence"/>
</dbReference>
<feature type="domain" description="Sigma-54 factor interaction" evidence="6">
    <location>
        <begin position="139"/>
        <end position="363"/>
    </location>
</feature>
<dbReference type="Gene3D" id="3.40.50.300">
    <property type="entry name" value="P-loop containing nucleotide triphosphate hydrolases"/>
    <property type="match status" value="1"/>
</dbReference>
<dbReference type="Pfam" id="PF00072">
    <property type="entry name" value="Response_reg"/>
    <property type="match status" value="1"/>
</dbReference>
<evidence type="ECO:0000259" key="7">
    <source>
        <dbReference type="PROSITE" id="PS50110"/>
    </source>
</evidence>
<dbReference type="GO" id="GO:0006355">
    <property type="term" value="P:regulation of DNA-templated transcription"/>
    <property type="evidence" value="ECO:0007669"/>
    <property type="project" value="InterPro"/>
</dbReference>
<keyword evidence="4" id="KW-0804">Transcription</keyword>
<dbReference type="InterPro" id="IPR009057">
    <property type="entry name" value="Homeodomain-like_sf"/>
</dbReference>
<dbReference type="SUPFAM" id="SSF52172">
    <property type="entry name" value="CheY-like"/>
    <property type="match status" value="1"/>
</dbReference>
<dbReference type="PRINTS" id="PR01590">
    <property type="entry name" value="HTHFIS"/>
</dbReference>
<protein>
    <submittedName>
        <fullName evidence="8 9">Fis family transcriptional regulator</fullName>
    </submittedName>
</protein>
<dbReference type="Gene3D" id="3.40.50.2300">
    <property type="match status" value="1"/>
</dbReference>
<evidence type="ECO:0000256" key="3">
    <source>
        <dbReference type="ARBA" id="ARBA00023015"/>
    </source>
</evidence>